<organism evidence="2 3">
    <name type="scientific">Paenibacillus lemnae</name>
    <dbReference type="NCBI Taxonomy" id="1330551"/>
    <lineage>
        <taxon>Bacteria</taxon>
        <taxon>Bacillati</taxon>
        <taxon>Bacillota</taxon>
        <taxon>Bacilli</taxon>
        <taxon>Bacillales</taxon>
        <taxon>Paenibacillaceae</taxon>
        <taxon>Paenibacillus</taxon>
    </lineage>
</organism>
<sequence>MSGHHHYYHHRRNGSSHRALSESLPASSYPGVEVTPYSDYPAGVETSSFYPSYAGSTQPSIAPIDAVSNLPAVSAPQTPAASSGGLAGLLGGLNLSNIDVKGIIDRMGGIDGLIANMGKVQKVMQGFQQLAPMMSIFAGALGKKKSSSSSPGQDEFQYPARRRRPAKGRKKSGTRRPNTGTRKRTKS</sequence>
<evidence type="ECO:0000256" key="1">
    <source>
        <dbReference type="SAM" id="MobiDB-lite"/>
    </source>
</evidence>
<comment type="caution">
    <text evidence="2">The sequence shown here is derived from an EMBL/GenBank/DDBJ whole genome shotgun (WGS) entry which is preliminary data.</text>
</comment>
<evidence type="ECO:0000313" key="2">
    <source>
        <dbReference type="EMBL" id="NMO97443.1"/>
    </source>
</evidence>
<proteinExistence type="predicted"/>
<feature type="compositionally biased region" description="Basic residues" evidence="1">
    <location>
        <begin position="160"/>
        <end position="174"/>
    </location>
</feature>
<reference evidence="2 3" key="1">
    <citation type="submission" date="2020-04" db="EMBL/GenBank/DDBJ databases">
        <title>Paenibacillus algicola sp. nov., a novel marine bacterium producing alginate lyase.</title>
        <authorList>
            <person name="Huang H."/>
        </authorList>
    </citation>
    <scope>NUCLEOTIDE SEQUENCE [LARGE SCALE GENOMIC DNA]</scope>
    <source>
        <strain evidence="2 3">L7-75</strain>
    </source>
</reference>
<gene>
    <name evidence="2" type="ORF">HII30_16885</name>
</gene>
<feature type="region of interest" description="Disordered" evidence="1">
    <location>
        <begin position="1"/>
        <end position="24"/>
    </location>
</feature>
<dbReference type="EMBL" id="JABBPN010000018">
    <property type="protein sequence ID" value="NMO97443.1"/>
    <property type="molecule type" value="Genomic_DNA"/>
</dbReference>
<accession>A0A848MBP3</accession>
<dbReference type="Proteomes" id="UP000565468">
    <property type="component" value="Unassembled WGS sequence"/>
</dbReference>
<evidence type="ECO:0000313" key="3">
    <source>
        <dbReference type="Proteomes" id="UP000565468"/>
    </source>
</evidence>
<keyword evidence="3" id="KW-1185">Reference proteome</keyword>
<dbReference type="RefSeq" id="WP_169506229.1">
    <property type="nucleotide sequence ID" value="NZ_JABBPN010000018.1"/>
</dbReference>
<name>A0A848MBP3_PAELE</name>
<evidence type="ECO:0008006" key="4">
    <source>
        <dbReference type="Google" id="ProtNLM"/>
    </source>
</evidence>
<feature type="compositionally biased region" description="Basic residues" evidence="1">
    <location>
        <begin position="1"/>
        <end position="15"/>
    </location>
</feature>
<feature type="region of interest" description="Disordered" evidence="1">
    <location>
        <begin position="141"/>
        <end position="187"/>
    </location>
</feature>
<dbReference type="AlphaFoldDB" id="A0A848MBP3"/>
<protein>
    <recommendedName>
        <fullName evidence="4">Tyrosine protein kinase</fullName>
    </recommendedName>
</protein>